<comment type="caution">
    <text evidence="2">The sequence shown here is derived from an EMBL/GenBank/DDBJ whole genome shotgun (WGS) entry which is preliminary data.</text>
</comment>
<evidence type="ECO:0000313" key="3">
    <source>
        <dbReference type="Proteomes" id="UP000326759"/>
    </source>
</evidence>
<keyword evidence="3" id="KW-1185">Reference proteome</keyword>
<dbReference type="EMBL" id="SEYY01003686">
    <property type="protein sequence ID" value="KAB7504145.1"/>
    <property type="molecule type" value="Genomic_DNA"/>
</dbReference>
<evidence type="ECO:0000256" key="1">
    <source>
        <dbReference type="SAM" id="SignalP"/>
    </source>
</evidence>
<organism evidence="2 3">
    <name type="scientific">Armadillidium nasatum</name>
    <dbReference type="NCBI Taxonomy" id="96803"/>
    <lineage>
        <taxon>Eukaryota</taxon>
        <taxon>Metazoa</taxon>
        <taxon>Ecdysozoa</taxon>
        <taxon>Arthropoda</taxon>
        <taxon>Crustacea</taxon>
        <taxon>Multicrustacea</taxon>
        <taxon>Malacostraca</taxon>
        <taxon>Eumalacostraca</taxon>
        <taxon>Peracarida</taxon>
        <taxon>Isopoda</taxon>
        <taxon>Oniscidea</taxon>
        <taxon>Crinocheta</taxon>
        <taxon>Armadillidiidae</taxon>
        <taxon>Armadillidium</taxon>
    </lineage>
</organism>
<proteinExistence type="predicted"/>
<gene>
    <name evidence="2" type="ORF">Anas_00331</name>
</gene>
<keyword evidence="1" id="KW-0732">Signal</keyword>
<protein>
    <submittedName>
        <fullName evidence="2">Uncharacterized protein</fullName>
    </submittedName>
</protein>
<accession>A0A5N5TG66</accession>
<reference evidence="2 3" key="1">
    <citation type="journal article" date="2019" name="PLoS Biol.">
        <title>Sex chromosomes control vertical transmission of feminizing Wolbachia symbionts in an isopod.</title>
        <authorList>
            <person name="Becking T."/>
            <person name="Chebbi M.A."/>
            <person name="Giraud I."/>
            <person name="Moumen B."/>
            <person name="Laverre T."/>
            <person name="Caubet Y."/>
            <person name="Peccoud J."/>
            <person name="Gilbert C."/>
            <person name="Cordaux R."/>
        </authorList>
    </citation>
    <scope>NUCLEOTIDE SEQUENCE [LARGE SCALE GENOMIC DNA]</scope>
    <source>
        <strain evidence="2">ANa2</strain>
        <tissue evidence="2">Whole body excluding digestive tract and cuticle</tissue>
    </source>
</reference>
<dbReference type="Proteomes" id="UP000326759">
    <property type="component" value="Unassembled WGS sequence"/>
</dbReference>
<feature type="chain" id="PRO_5024376497" evidence="1">
    <location>
        <begin position="21"/>
        <end position="123"/>
    </location>
</feature>
<dbReference type="AlphaFoldDB" id="A0A5N5TG66"/>
<evidence type="ECO:0000313" key="2">
    <source>
        <dbReference type="EMBL" id="KAB7504145.1"/>
    </source>
</evidence>
<feature type="signal peptide" evidence="1">
    <location>
        <begin position="1"/>
        <end position="20"/>
    </location>
</feature>
<name>A0A5N5TG66_9CRUS</name>
<dbReference type="OrthoDB" id="10318807at2759"/>
<sequence>MAKLHSMVFLLVLTAMAVHSLRFSKESIIEFEKHVIGNSEENMIEPESVNFSEDSDRVKGFGDGINPKCLKLYRECKKNCKYFSCTVCYSDLIGCSLAEAVNDLTTPEPVTEATTEEMDGSGM</sequence>